<gene>
    <name evidence="3" type="ORF">P170DRAFT_469188</name>
</gene>
<dbReference type="Proteomes" id="UP000234275">
    <property type="component" value="Unassembled WGS sequence"/>
</dbReference>
<dbReference type="SUPFAM" id="SSF57667">
    <property type="entry name" value="beta-beta-alpha zinc fingers"/>
    <property type="match status" value="1"/>
</dbReference>
<evidence type="ECO:0000313" key="4">
    <source>
        <dbReference type="Proteomes" id="UP000234275"/>
    </source>
</evidence>
<feature type="domain" description="C2H2-type" evidence="2">
    <location>
        <begin position="12"/>
        <end position="39"/>
    </location>
</feature>
<proteinExistence type="predicted"/>
<dbReference type="RefSeq" id="XP_024708997.1">
    <property type="nucleotide sequence ID" value="XM_024852601.1"/>
</dbReference>
<evidence type="ECO:0000256" key="1">
    <source>
        <dbReference type="PROSITE-ProRule" id="PRU00042"/>
    </source>
</evidence>
<dbReference type="Gene3D" id="3.30.160.60">
    <property type="entry name" value="Classic Zinc Finger"/>
    <property type="match status" value="1"/>
</dbReference>
<name>A0A2I2GLD8_9EURO</name>
<dbReference type="EMBL" id="MSFO01000001">
    <property type="protein sequence ID" value="PLB53695.1"/>
    <property type="molecule type" value="Genomic_DNA"/>
</dbReference>
<protein>
    <recommendedName>
        <fullName evidence="2">C2H2-type domain-containing protein</fullName>
    </recommendedName>
</protein>
<accession>A0A2I2GLD8</accession>
<dbReference type="VEuPathDB" id="FungiDB:P170DRAFT_469188"/>
<dbReference type="AlphaFoldDB" id="A0A2I2GLD8"/>
<evidence type="ECO:0000313" key="3">
    <source>
        <dbReference type="EMBL" id="PLB53695.1"/>
    </source>
</evidence>
<dbReference type="InterPro" id="IPR036236">
    <property type="entry name" value="Znf_C2H2_sf"/>
</dbReference>
<reference evidence="3 4" key="1">
    <citation type="submission" date="2016-12" db="EMBL/GenBank/DDBJ databases">
        <title>The genomes of Aspergillus section Nigri reveals drivers in fungal speciation.</title>
        <authorList>
            <consortium name="DOE Joint Genome Institute"/>
            <person name="Vesth T.C."/>
            <person name="Nybo J."/>
            <person name="Theobald S."/>
            <person name="Brandl J."/>
            <person name="Frisvad J.C."/>
            <person name="Nielsen K.F."/>
            <person name="Lyhne E.K."/>
            <person name="Kogle M.E."/>
            <person name="Kuo A."/>
            <person name="Riley R."/>
            <person name="Clum A."/>
            <person name="Nolan M."/>
            <person name="Lipzen A."/>
            <person name="Salamov A."/>
            <person name="Henrissat B."/>
            <person name="Wiebenga A."/>
            <person name="De Vries R.P."/>
            <person name="Grigoriev I.V."/>
            <person name="Mortensen U.H."/>
            <person name="Andersen M.R."/>
            <person name="Baker S.E."/>
        </authorList>
    </citation>
    <scope>NUCLEOTIDE SEQUENCE [LARGE SCALE GENOMIC DNA]</scope>
    <source>
        <strain evidence="3 4">IBT 23096</strain>
    </source>
</reference>
<dbReference type="GeneID" id="36560299"/>
<dbReference type="GO" id="GO:0008270">
    <property type="term" value="F:zinc ion binding"/>
    <property type="evidence" value="ECO:0007669"/>
    <property type="project" value="UniProtKB-KW"/>
</dbReference>
<dbReference type="PROSITE" id="PS50157">
    <property type="entry name" value="ZINC_FINGER_C2H2_2"/>
    <property type="match status" value="1"/>
</dbReference>
<dbReference type="InterPro" id="IPR013087">
    <property type="entry name" value="Znf_C2H2_type"/>
</dbReference>
<sequence>MRSQSPSLSAAFSCSACSRQFLRQDHLKRYSQTHLREKSVKCSYCDKVFSRKRESLFLIIMSFSNLLAAPVRLRRTCSSYVASRIEFSVR</sequence>
<keyword evidence="1" id="KW-0862">Zinc</keyword>
<organism evidence="3 4">
    <name type="scientific">Aspergillus steynii IBT 23096</name>
    <dbReference type="NCBI Taxonomy" id="1392250"/>
    <lineage>
        <taxon>Eukaryota</taxon>
        <taxon>Fungi</taxon>
        <taxon>Dikarya</taxon>
        <taxon>Ascomycota</taxon>
        <taxon>Pezizomycotina</taxon>
        <taxon>Eurotiomycetes</taxon>
        <taxon>Eurotiomycetidae</taxon>
        <taxon>Eurotiales</taxon>
        <taxon>Aspergillaceae</taxon>
        <taxon>Aspergillus</taxon>
        <taxon>Aspergillus subgen. Circumdati</taxon>
    </lineage>
</organism>
<keyword evidence="4" id="KW-1185">Reference proteome</keyword>
<dbReference type="OrthoDB" id="10018191at2759"/>
<keyword evidence="1" id="KW-0479">Metal-binding</keyword>
<comment type="caution">
    <text evidence="3">The sequence shown here is derived from an EMBL/GenBank/DDBJ whole genome shotgun (WGS) entry which is preliminary data.</text>
</comment>
<evidence type="ECO:0000259" key="2">
    <source>
        <dbReference type="PROSITE" id="PS50157"/>
    </source>
</evidence>
<keyword evidence="1" id="KW-0863">Zinc-finger</keyword>